<evidence type="ECO:0000256" key="9">
    <source>
        <dbReference type="SAM" id="MobiDB-lite"/>
    </source>
</evidence>
<dbReference type="InterPro" id="IPR013217">
    <property type="entry name" value="Methyltransf_12"/>
</dbReference>
<dbReference type="Pfam" id="PF00668">
    <property type="entry name" value="Condensation"/>
    <property type="match status" value="1"/>
</dbReference>
<name>A0ABR3Y8K2_9PEZI</name>
<dbReference type="InterPro" id="IPR050091">
    <property type="entry name" value="PKS_NRPS_Biosynth_Enz"/>
</dbReference>
<keyword evidence="1" id="KW-0596">Phosphopantetheine</keyword>
<feature type="active site" description="Proton acceptor; for dehydratase activity" evidence="8">
    <location>
        <position position="984"/>
    </location>
</feature>
<dbReference type="SMART" id="SM00827">
    <property type="entry name" value="PKS_AT"/>
    <property type="match status" value="1"/>
</dbReference>
<feature type="domain" description="PKS/mFAS DH" evidence="12">
    <location>
        <begin position="952"/>
        <end position="1257"/>
    </location>
</feature>
<dbReference type="Gene3D" id="3.40.47.10">
    <property type="match status" value="1"/>
</dbReference>
<dbReference type="SMART" id="SM00826">
    <property type="entry name" value="PKS_DH"/>
    <property type="match status" value="1"/>
</dbReference>
<dbReference type="Pfam" id="PF00698">
    <property type="entry name" value="Acyl_transf_1"/>
    <property type="match status" value="1"/>
</dbReference>
<dbReference type="PANTHER" id="PTHR43775:SF20">
    <property type="entry name" value="HYBRID PKS-NRPS SYNTHETASE APDA"/>
    <property type="match status" value="1"/>
</dbReference>
<dbReference type="InterPro" id="IPR049552">
    <property type="entry name" value="PKS_DH_N"/>
</dbReference>
<evidence type="ECO:0000259" key="12">
    <source>
        <dbReference type="PROSITE" id="PS52019"/>
    </source>
</evidence>
<dbReference type="InterPro" id="IPR023213">
    <property type="entry name" value="CAT-like_dom_sf"/>
</dbReference>
<keyword evidence="7" id="KW-0511">Multifunctional enzyme</keyword>
<feature type="domain" description="Carrier" evidence="10">
    <location>
        <begin position="2424"/>
        <end position="2499"/>
    </location>
</feature>
<evidence type="ECO:0000256" key="7">
    <source>
        <dbReference type="ARBA" id="ARBA00023268"/>
    </source>
</evidence>
<keyword evidence="3" id="KW-0489">Methyltransferase</keyword>
<dbReference type="Gene3D" id="3.30.559.10">
    <property type="entry name" value="Chloramphenicol acetyltransferase-like domain"/>
    <property type="match status" value="1"/>
</dbReference>
<dbReference type="PANTHER" id="PTHR43775">
    <property type="entry name" value="FATTY ACID SYNTHASE"/>
    <property type="match status" value="1"/>
</dbReference>
<feature type="domain" description="Ketosynthase family 3 (KS3)" evidence="11">
    <location>
        <begin position="4"/>
        <end position="443"/>
    </location>
</feature>
<dbReference type="InterPro" id="IPR016039">
    <property type="entry name" value="Thiolase-like"/>
</dbReference>
<dbReference type="InterPro" id="IPR042104">
    <property type="entry name" value="PKS_dehydratase_sf"/>
</dbReference>
<protein>
    <submittedName>
        <fullName evidence="13">PKS/NRPS-like protein biosynthetic cluster</fullName>
    </submittedName>
</protein>
<dbReference type="Pfam" id="PF16197">
    <property type="entry name" value="KAsynt_C_assoc"/>
    <property type="match status" value="1"/>
</dbReference>
<dbReference type="InterPro" id="IPR036291">
    <property type="entry name" value="NAD(P)-bd_dom_sf"/>
</dbReference>
<keyword evidence="4" id="KW-0808">Transferase</keyword>
<dbReference type="InterPro" id="IPR020806">
    <property type="entry name" value="PKS_PP-bd"/>
</dbReference>
<dbReference type="SUPFAM" id="SSF52777">
    <property type="entry name" value="CoA-dependent acyltransferases"/>
    <property type="match status" value="2"/>
</dbReference>
<feature type="region of interest" description="C-terminal hotdog fold" evidence="8">
    <location>
        <begin position="1102"/>
        <end position="1257"/>
    </location>
</feature>
<dbReference type="Gene3D" id="3.40.50.720">
    <property type="entry name" value="NAD(P)-binding Rossmann-like Domain"/>
    <property type="match status" value="2"/>
</dbReference>
<dbReference type="Pfam" id="PF02801">
    <property type="entry name" value="Ketoacyl-synt_C"/>
    <property type="match status" value="1"/>
</dbReference>
<feature type="region of interest" description="N-terminal hotdog fold" evidence="8">
    <location>
        <begin position="952"/>
        <end position="1084"/>
    </location>
</feature>
<feature type="region of interest" description="Disordered" evidence="9">
    <location>
        <begin position="2515"/>
        <end position="2552"/>
    </location>
</feature>
<accession>A0ABR3Y8K2</accession>
<dbReference type="InterPro" id="IPR029063">
    <property type="entry name" value="SAM-dependent_MTases_sf"/>
</dbReference>
<dbReference type="PROSITE" id="PS00606">
    <property type="entry name" value="KS3_1"/>
    <property type="match status" value="1"/>
</dbReference>
<dbReference type="Proteomes" id="UP001583177">
    <property type="component" value="Unassembled WGS sequence"/>
</dbReference>
<dbReference type="InterPro" id="IPR057326">
    <property type="entry name" value="KR_dom"/>
</dbReference>
<comment type="caution">
    <text evidence="13">The sequence shown here is derived from an EMBL/GenBank/DDBJ whole genome shotgun (WGS) entry which is preliminary data.</text>
</comment>
<dbReference type="Gene3D" id="3.10.129.110">
    <property type="entry name" value="Polyketide synthase dehydratase"/>
    <property type="match status" value="1"/>
</dbReference>
<evidence type="ECO:0000256" key="6">
    <source>
        <dbReference type="ARBA" id="ARBA00023002"/>
    </source>
</evidence>
<feature type="active site" description="Proton donor; for dehydratase activity" evidence="8">
    <location>
        <position position="1162"/>
    </location>
</feature>
<evidence type="ECO:0000259" key="11">
    <source>
        <dbReference type="PROSITE" id="PS52004"/>
    </source>
</evidence>
<dbReference type="InterPro" id="IPR032821">
    <property type="entry name" value="PKS_assoc"/>
</dbReference>
<evidence type="ECO:0000256" key="8">
    <source>
        <dbReference type="PROSITE-ProRule" id="PRU01363"/>
    </source>
</evidence>
<evidence type="ECO:0000256" key="3">
    <source>
        <dbReference type="ARBA" id="ARBA00022603"/>
    </source>
</evidence>
<evidence type="ECO:0000313" key="14">
    <source>
        <dbReference type="Proteomes" id="UP001583177"/>
    </source>
</evidence>
<sequence length="3013" mass="329343">MTSHEPVVIVGSACRFPGDVNTPSKLWELLKEPTDLQSEVPKDRFNIDSFYHPDGSHHGRTNARHGYFLKDNLRAFDAPFFNIQAGEAESIDPQQRLLLETTYDAVASAGLRLQELRGSDTAVYVGIMTHDFELTKVKDTNHSPTYFATGAANSIASNRLSYFFDWHGPSMTVDTACSSSLVAVHLAVQQLRSGVSKVAVAAGANLILSPMNYITESKLSMLSPTGRSRMWEAAADGYARGEGVCSVVLKTLSQALLDGDDIECVIRETGVNQDGKTTGITMPSHIAQETLIRDTYARAGLDSTKPGERCQFFEAHGTGTPVGDPQEAEAIARAFFSNRNGSSDKEAESDNLHVGSIKTVIGHTEGTAGIAGLLKASLAVQHGLIPPNMLFEDLSPKVAPFYNNLKITKEAKKWPDVRAGQPRRASVNSFGFGGTNAHAIVEEYIRENTHSKSASQKTGTNKASHSLPLVISAKSQRSLKSTMESTLEFVSQNPDVEVLDLLWTLLSQRSVLPFRHAVVGHTREAIIQALENAIKDSSSLATDFSSTKFSKEEPCLLGIFTGQGAQWPGMLKALITAIPYVSDIVDELDVSLQTLPKDYRPSWTLKEEFQLEGEASNVKDASFSQPLCAAVQIVLIRLLSAAGIRFTTIVGHSSGEIACAFAAGFISASQAIRIAYLRGLVSKHAASPSGEDGAMLAAGVSPEDAKELVELDSFEGRVCIAASNSPDSTTLSGDADAIAEVQAILEDESKFARLLKVDKAYHSHHMVPCSSPYIKALIDCGCAVADGAAAESSSVAWYSSVHDNKRMTQSDVTAEYWRDNLVSPVLFMQAVENAAIEHGPLDAALEVGCHPALKAPCLTTIKTIVSEELPYTGLMQRGGNDVESFASALGYLWERFGLGMLNPDSFVSEVVSPQHPPQSLSKVLPSYPWDHSRTYWTESRVVNAHLHGSAPHLLLGSLTSSSTASTLQWQNTIRPRNHEWLQGHALQGQAVFPAAGYVVMAMEAAVHVAGQRPVELLEVLDMSIDKAITFDDENSPAELVLTARVLSDDEDRVTLSFTIDSCLAKESKLSTSAKGQLVVTIGETSSSSQHVLPPAQEEHPHMNNVDMKIFYRELDELGYDYSKDFRCIYSMGRVDAKATGSMAHPELKSGPRQLVLHPASLDLAFQTIMGAYSAPGDKRLRSIYVPVHVDRIALAPKLCAAALKSSERIVQFNTTNTYDKGDYLAGNAEVFDSDNGKAVLYQVENLHLKPLSPPSAAEDHRAFTKTVWGPLTPEKLLDDPKLWATDQDKQVIPVIERVCYFYMKNFISQVTDEDRANATKPHQRYIYWNEHVSAKVKEGTWHEWYDPSWENDTREQIEKLCADHWYHPHVKMAKRVSEYSLSTIRENSNPFLWMDGDGLLTEFYTSYLTSGPGWLYGQDLMNQICHRYQTMDILEIGGGTGSATKYILKIPQLGFNSYTFTDISPAFFEKAKDLFAEHQDRMVFQKLDITRSPADQGFKPHSYDLVVASSVLHATPNLAETMTNARSLLKPGGHVVLLEATHKDHTRVGYLFGLFPDWWAGLDEGRDLDPFATIDEWDAIFKKTGFSGIDTRTLDRNGNLFPNTLFSTHAVNSKVSRLYQPLVAPKNDEVSPPLVIIGGESAKSSRILEQMRQILSQRQLVSVKRLQDVPATTFDAKSTFVVLSELDDETFSGLDEAKFEAIKTIFLNAGHVLWVTEDAWVGHPYQAMSIALLRSIRLEHPAIHVQSLDVDDVQELDIKFLAEQILRLEEAAGATEDILWTLEPEVYISKSRAYVPRIKHDIDRNNRLSSERRAILADMDACQTPVALQVSEKGAFLQSAETFTPLGMTSPDTGRLMIAVQYALAKAVRVGDLGYLHLLQGTIQGTNKPVIVLSDTNASIVHVSPKEVFAMPKPSAGANALLSVAASIISQTLFSAVAPGASILIFEPPDFLIDPINIAAKARNVSVHFATAAKHPPSAAVPWIRLHRQETEVGLGRLLPASASVFYDLSSEQTSATAGLSHRLSSSLPPSCLQFHLGHVVQDVAAPVRYQDGHDSACIEQIQRAVLAAVAEGPTADRNSTMLTTPVSQIPELNDPFTISTIIEWKTSSPVTARIRSIDSGKLFTKDKTYLLLGLAGSLGRSLARWMVTHGARHIVLSSRNPEIPDAKWTEEIRGLGGNIEVLPIDVSSEVSVDAGLAHIRRTLPPIAGIAYGPLVLHDALLRNMDLSMMQVPLKSKVVGAQLLHDRFSDQATDPLDFFVMFSSVATVGGNPGQANYTAANAYLQALAQQRRAKGLPASTIHIGAVIGVGYLARTQREEEFKAASDTDTLGEDEFLALFAEAVVSGRRTSGSGSSVTDTSDIEIITGIPEFSTRHRETVKFYDDPRFGNLKIPEGRASAGDVSGAKTSVKDRLLKATTMDEVRDIVIDGLSEKMRGTLHIPADERVNATAPLIDQGVDSLGAITVGSWFSKTLFVDIPLLRVLGGASIAELVEEAAGRLSPSAIPLVPIEDRGAVNSASEDDDDASGSDLSPDRLGSGADTPLTTPAFEDGAEEKGGATAVLQRVPLSLAQEYSWKLQKQLADDPAIFHNTIGVFMEGPIDHERLTKALTSALGRHEIFRTAFVCEDGPDSLPVQAIQKTHATRIRYISVADRAAAEDMYRQLENEPYDIASGEMLKIVDLYWGRDQHLFIIGYHRLAGDGSTTENFLAEVGQLYNGEQLSPAPQYSSFATRQRLDLEAGRLNTDISYWTSLYENIPKVLPVMPLPQAQKHRGAGGPVAWAQHTGMRRLSAVLAFRIRERSKKLKGVTPMHFYLAAYHALLERLTGRRDMAIGIADTNRASIQDIGTMGFFANLLPVRMGDDDCDAQEGERKAPAFADELAAARDRMRRAMQHACVPYGVTLERLGLVEEPARKMQAAPLFQAVFDYRQGAAETGTIGGASFTEIWATRERTPYDVVLEMSDDPAKDPLLTVKLQSSLYGPGDPEAFLDAYVSVLTNFSSNTALRVDEGKLDL</sequence>
<evidence type="ECO:0000256" key="4">
    <source>
        <dbReference type="ARBA" id="ARBA00022679"/>
    </source>
</evidence>
<dbReference type="SUPFAM" id="SSF52151">
    <property type="entry name" value="FabD/lysophospholipase-like"/>
    <property type="match status" value="1"/>
</dbReference>
<dbReference type="Pfam" id="PF21089">
    <property type="entry name" value="PKS_DH_N"/>
    <property type="match status" value="1"/>
</dbReference>
<keyword evidence="14" id="KW-1185">Reference proteome</keyword>
<evidence type="ECO:0000256" key="1">
    <source>
        <dbReference type="ARBA" id="ARBA00022450"/>
    </source>
</evidence>
<dbReference type="InterPro" id="IPR016036">
    <property type="entry name" value="Malonyl_transacylase_ACP-bd"/>
</dbReference>
<dbReference type="Pfam" id="PF00550">
    <property type="entry name" value="PP-binding"/>
    <property type="match status" value="1"/>
</dbReference>
<dbReference type="InterPro" id="IPR018201">
    <property type="entry name" value="Ketoacyl_synth_AS"/>
</dbReference>
<proteinExistence type="predicted"/>
<dbReference type="Pfam" id="PF08659">
    <property type="entry name" value="KR"/>
    <property type="match status" value="1"/>
</dbReference>
<dbReference type="InterPro" id="IPR020841">
    <property type="entry name" value="PKS_Beta-ketoAc_synthase_dom"/>
</dbReference>
<dbReference type="InterPro" id="IPR016035">
    <property type="entry name" value="Acyl_Trfase/lysoPLipase"/>
</dbReference>
<dbReference type="InterPro" id="IPR014030">
    <property type="entry name" value="Ketoacyl_synth_N"/>
</dbReference>
<keyword evidence="2" id="KW-0597">Phosphoprotein</keyword>
<dbReference type="InterPro" id="IPR014043">
    <property type="entry name" value="Acyl_transferase_dom"/>
</dbReference>
<keyword evidence="6" id="KW-0560">Oxidoreductase</keyword>
<dbReference type="InterPro" id="IPR036736">
    <property type="entry name" value="ACP-like_sf"/>
</dbReference>
<evidence type="ECO:0000313" key="13">
    <source>
        <dbReference type="EMBL" id="KAL1883999.1"/>
    </source>
</evidence>
<dbReference type="EMBL" id="JAWRVE010000001">
    <property type="protein sequence ID" value="KAL1883999.1"/>
    <property type="molecule type" value="Genomic_DNA"/>
</dbReference>
<dbReference type="PROSITE" id="PS52019">
    <property type="entry name" value="PKS_MFAS_DH"/>
    <property type="match status" value="1"/>
</dbReference>
<dbReference type="InterPro" id="IPR001242">
    <property type="entry name" value="Condensation_dom"/>
</dbReference>
<dbReference type="SMART" id="SM00822">
    <property type="entry name" value="PKS_KR"/>
    <property type="match status" value="1"/>
</dbReference>
<keyword evidence="5" id="KW-0677">Repeat</keyword>
<dbReference type="InterPro" id="IPR049900">
    <property type="entry name" value="PKS_mFAS_DH"/>
</dbReference>
<evidence type="ECO:0000259" key="10">
    <source>
        <dbReference type="PROSITE" id="PS50075"/>
    </source>
</evidence>
<dbReference type="Pfam" id="PF14765">
    <property type="entry name" value="PS-DH"/>
    <property type="match status" value="1"/>
</dbReference>
<evidence type="ECO:0000256" key="2">
    <source>
        <dbReference type="ARBA" id="ARBA00022553"/>
    </source>
</evidence>
<dbReference type="SMART" id="SM00825">
    <property type="entry name" value="PKS_KS"/>
    <property type="match status" value="1"/>
</dbReference>
<dbReference type="SUPFAM" id="SSF47336">
    <property type="entry name" value="ACP-like"/>
    <property type="match status" value="1"/>
</dbReference>
<dbReference type="Gene3D" id="3.40.366.10">
    <property type="entry name" value="Malonyl-Coenzyme A Acyl Carrier Protein, domain 2"/>
    <property type="match status" value="1"/>
</dbReference>
<dbReference type="SUPFAM" id="SSF55048">
    <property type="entry name" value="Probable ACP-binding domain of malonyl-CoA ACP transacylase"/>
    <property type="match status" value="1"/>
</dbReference>
<dbReference type="CDD" id="cd02440">
    <property type="entry name" value="AdoMet_MTases"/>
    <property type="match status" value="1"/>
</dbReference>
<dbReference type="InterPro" id="IPR049551">
    <property type="entry name" value="PKS_DH_C"/>
</dbReference>
<dbReference type="CDD" id="cd00833">
    <property type="entry name" value="PKS"/>
    <property type="match status" value="1"/>
</dbReference>
<dbReference type="InterPro" id="IPR001227">
    <property type="entry name" value="Ac_transferase_dom_sf"/>
</dbReference>
<dbReference type="SUPFAM" id="SSF53901">
    <property type="entry name" value="Thiolase-like"/>
    <property type="match status" value="1"/>
</dbReference>
<reference evidence="13 14" key="1">
    <citation type="journal article" date="2024" name="IMA Fungus">
        <title>IMA Genome - F19 : A genome assembly and annotation guide to empower mycologists, including annotated draft genome sequences of Ceratocystis pirilliformis, Diaporthe australafricana, Fusarium ophioides, Paecilomyces lecythidis, and Sporothrix stenoceras.</title>
        <authorList>
            <person name="Aylward J."/>
            <person name="Wilson A.M."/>
            <person name="Visagie C.M."/>
            <person name="Spraker J."/>
            <person name="Barnes I."/>
            <person name="Buitendag C."/>
            <person name="Ceriani C."/>
            <person name="Del Mar Angel L."/>
            <person name="du Plessis D."/>
            <person name="Fuchs T."/>
            <person name="Gasser K."/>
            <person name="Kramer D."/>
            <person name="Li W."/>
            <person name="Munsamy K."/>
            <person name="Piso A."/>
            <person name="Price J.L."/>
            <person name="Sonnekus B."/>
            <person name="Thomas C."/>
            <person name="van der Nest A."/>
            <person name="van Dijk A."/>
            <person name="van Heerden A."/>
            <person name="van Vuuren N."/>
            <person name="Yilmaz N."/>
            <person name="Duong T.A."/>
            <person name="van der Merwe N.A."/>
            <person name="Wingfield M.J."/>
            <person name="Wingfield B.D."/>
        </authorList>
    </citation>
    <scope>NUCLEOTIDE SEQUENCE [LARGE SCALE GENOMIC DNA]</scope>
    <source>
        <strain evidence="13 14">CMW 18300</strain>
    </source>
</reference>
<dbReference type="PROSITE" id="PS52004">
    <property type="entry name" value="KS3_2"/>
    <property type="match status" value="1"/>
</dbReference>
<dbReference type="PROSITE" id="PS50075">
    <property type="entry name" value="CARRIER"/>
    <property type="match status" value="1"/>
</dbReference>
<organism evidence="13 14">
    <name type="scientific">Diaporthe australafricana</name>
    <dbReference type="NCBI Taxonomy" id="127596"/>
    <lineage>
        <taxon>Eukaryota</taxon>
        <taxon>Fungi</taxon>
        <taxon>Dikarya</taxon>
        <taxon>Ascomycota</taxon>
        <taxon>Pezizomycotina</taxon>
        <taxon>Sordariomycetes</taxon>
        <taxon>Sordariomycetidae</taxon>
        <taxon>Diaporthales</taxon>
        <taxon>Diaporthaceae</taxon>
        <taxon>Diaporthe</taxon>
    </lineage>
</organism>
<dbReference type="InterPro" id="IPR009081">
    <property type="entry name" value="PP-bd_ACP"/>
</dbReference>
<dbReference type="Pfam" id="PF08242">
    <property type="entry name" value="Methyltransf_12"/>
    <property type="match status" value="1"/>
</dbReference>
<dbReference type="Pfam" id="PF00109">
    <property type="entry name" value="ketoacyl-synt"/>
    <property type="match status" value="1"/>
</dbReference>
<dbReference type="SUPFAM" id="SSF53335">
    <property type="entry name" value="S-adenosyl-L-methionine-dependent methyltransferases"/>
    <property type="match status" value="1"/>
</dbReference>
<dbReference type="InterPro" id="IPR020807">
    <property type="entry name" value="PKS_DH"/>
</dbReference>
<dbReference type="CDD" id="cd19532">
    <property type="entry name" value="C_PKS-NRPS"/>
    <property type="match status" value="1"/>
</dbReference>
<evidence type="ECO:0000256" key="5">
    <source>
        <dbReference type="ARBA" id="ARBA00022737"/>
    </source>
</evidence>
<dbReference type="SMART" id="SM00823">
    <property type="entry name" value="PKS_PP"/>
    <property type="match status" value="1"/>
</dbReference>
<dbReference type="InterPro" id="IPR013968">
    <property type="entry name" value="PKS_KR"/>
</dbReference>
<dbReference type="Gene3D" id="3.30.559.30">
    <property type="entry name" value="Nonribosomal peptide synthetase, condensation domain"/>
    <property type="match status" value="1"/>
</dbReference>
<gene>
    <name evidence="13" type="ORF">Daus18300_000108</name>
</gene>
<dbReference type="SUPFAM" id="SSF51735">
    <property type="entry name" value="NAD(P)-binding Rossmann-fold domains"/>
    <property type="match status" value="1"/>
</dbReference>
<dbReference type="Gene3D" id="3.40.50.150">
    <property type="entry name" value="Vaccinia Virus protein VP39"/>
    <property type="match status" value="1"/>
</dbReference>
<dbReference type="InterPro" id="IPR014031">
    <property type="entry name" value="Ketoacyl_synth_C"/>
</dbReference>